<dbReference type="EMBL" id="JAROCD010000012">
    <property type="protein sequence ID" value="MDN4604099.1"/>
    <property type="molecule type" value="Genomic_DNA"/>
</dbReference>
<keyword evidence="2" id="KW-1185">Reference proteome</keyword>
<proteinExistence type="predicted"/>
<evidence type="ECO:0000313" key="1">
    <source>
        <dbReference type="EMBL" id="MDN4604099.1"/>
    </source>
</evidence>
<organism evidence="1 2">
    <name type="scientific">Paenibacillus vandeheii</name>
    <dbReference type="NCBI Taxonomy" id="3035917"/>
    <lineage>
        <taxon>Bacteria</taxon>
        <taxon>Bacillati</taxon>
        <taxon>Bacillota</taxon>
        <taxon>Bacilli</taxon>
        <taxon>Bacillales</taxon>
        <taxon>Paenibacillaceae</taxon>
        <taxon>Paenibacillus</taxon>
    </lineage>
</organism>
<dbReference type="RefSeq" id="WP_301248517.1">
    <property type="nucleotide sequence ID" value="NZ_JAROCD010000012.1"/>
</dbReference>
<evidence type="ECO:0008006" key="3">
    <source>
        <dbReference type="Google" id="ProtNLM"/>
    </source>
</evidence>
<gene>
    <name evidence="1" type="ORF">P5G61_22855</name>
</gene>
<name>A0ABT8JGA2_9BACL</name>
<sequence>MKVLQARKELETEIYHLLKMDKNWLDNSSYNRAACQEDLEKILKEEMVRRDSFDEFR</sequence>
<accession>A0ABT8JGA2</accession>
<reference evidence="1" key="1">
    <citation type="submission" date="2023-03" db="EMBL/GenBank/DDBJ databases">
        <title>MT1 and MT2 Draft Genomes of Novel Species.</title>
        <authorList>
            <person name="Venkateswaran K."/>
        </authorList>
    </citation>
    <scope>NUCLEOTIDE SEQUENCE</scope>
    <source>
        <strain evidence="1">F6_3S_P_1C</strain>
    </source>
</reference>
<dbReference type="Proteomes" id="UP001174205">
    <property type="component" value="Unassembled WGS sequence"/>
</dbReference>
<evidence type="ECO:0000313" key="2">
    <source>
        <dbReference type="Proteomes" id="UP001174205"/>
    </source>
</evidence>
<protein>
    <recommendedName>
        <fullName evidence="3">Fur-regulated basic protein FbpA</fullName>
    </recommendedName>
</protein>
<comment type="caution">
    <text evidence="1">The sequence shown here is derived from an EMBL/GenBank/DDBJ whole genome shotgun (WGS) entry which is preliminary data.</text>
</comment>